<feature type="transmembrane region" description="Helical" evidence="7">
    <location>
        <begin position="104"/>
        <end position="125"/>
    </location>
</feature>
<dbReference type="Pfam" id="PF02518">
    <property type="entry name" value="HATPase_c"/>
    <property type="match status" value="1"/>
</dbReference>
<dbReference type="Pfam" id="PF00512">
    <property type="entry name" value="HisKA"/>
    <property type="match status" value="1"/>
</dbReference>
<dbReference type="PROSITE" id="PS50110">
    <property type="entry name" value="RESPONSE_REGULATORY"/>
    <property type="match status" value="1"/>
</dbReference>
<keyword evidence="3 6" id="KW-0597">Phosphoprotein</keyword>
<dbReference type="SUPFAM" id="SSF52172">
    <property type="entry name" value="CheY-like"/>
    <property type="match status" value="1"/>
</dbReference>
<evidence type="ECO:0000256" key="7">
    <source>
        <dbReference type="SAM" id="Phobius"/>
    </source>
</evidence>
<dbReference type="CDD" id="cd00082">
    <property type="entry name" value="HisKA"/>
    <property type="match status" value="1"/>
</dbReference>
<dbReference type="InterPro" id="IPR011006">
    <property type="entry name" value="CheY-like_superfamily"/>
</dbReference>
<name>A0A7W6J3Q4_9HYPH</name>
<dbReference type="Gene3D" id="3.30.565.10">
    <property type="entry name" value="Histidine kinase-like ATPase, C-terminal domain"/>
    <property type="match status" value="1"/>
</dbReference>
<dbReference type="RefSeq" id="WP_183364696.1">
    <property type="nucleotide sequence ID" value="NZ_JACIEZ010000001.1"/>
</dbReference>
<dbReference type="InterPro" id="IPR003594">
    <property type="entry name" value="HATPase_dom"/>
</dbReference>
<evidence type="ECO:0000256" key="1">
    <source>
        <dbReference type="ARBA" id="ARBA00000085"/>
    </source>
</evidence>
<sequence length="598" mass="63366">MTHMEALESFCPTDDAVMPGPYREVAAVQAECVAHLRRQMPLVLGANVAVVPFVAAVVSESLTVNGAIAWCLALETLTLVRWIWLRRQMEGSGRDHRIEARGYIFGSLASGLLWGLMGGATIAAGRELEPLYALMFLCGMVSGAIGSLSALPRAYAAFAIPAVLPVVIVYFLCGGLANTAYAFAAFVYLCVNLGYAKSFSRTLADSIALRFQNAGLIRSLEEARGRAEAESAQKTRFLQSASHDLRQPLHAVTLTLADLADQLPASLQPKVNQGLASVQSLADLLDRLLEASLAGSGLVEPALGPVDMEALFAHLEFESAAEASLRGIRIGFRANGAWVTSDALILTQILRNHVSNALRHARSRVLVAVRRRNGQIRIEVWDDGPGIEEDQHKAIYEAFYQIGNPERDPARGRGLGLAIVAGMARVLRAERGLCSRPGHGSVFHLTVPPATAPGPRAETPRSAAPYGPAADAPATAAAMLAGRRVLLIEDEAGLRAVTVGLLMRWGCEVTEAADAGAALELVRSGPAPEAIVSDLRLPGNEDGIDAIRAIRAATGIAIPALIVTGAADAVPQAASEAISLMKKPLLPGRLKAWLEAVL</sequence>
<comment type="caution">
    <text evidence="10">The sequence shown here is derived from an EMBL/GenBank/DDBJ whole genome shotgun (WGS) entry which is preliminary data.</text>
</comment>
<evidence type="ECO:0000256" key="4">
    <source>
        <dbReference type="ARBA" id="ARBA00022679"/>
    </source>
</evidence>
<dbReference type="SUPFAM" id="SSF47384">
    <property type="entry name" value="Homodimeric domain of signal transducing histidine kinase"/>
    <property type="match status" value="1"/>
</dbReference>
<evidence type="ECO:0000259" key="8">
    <source>
        <dbReference type="PROSITE" id="PS50109"/>
    </source>
</evidence>
<comment type="catalytic activity">
    <reaction evidence="1">
        <text>ATP + protein L-histidine = ADP + protein N-phospho-L-histidine.</text>
        <dbReference type="EC" id="2.7.13.3"/>
    </reaction>
</comment>
<dbReference type="InterPro" id="IPR004358">
    <property type="entry name" value="Sig_transdc_His_kin-like_C"/>
</dbReference>
<dbReference type="Pfam" id="PF00072">
    <property type="entry name" value="Response_reg"/>
    <property type="match status" value="1"/>
</dbReference>
<dbReference type="PRINTS" id="PR00344">
    <property type="entry name" value="BCTRLSENSOR"/>
</dbReference>
<dbReference type="AlphaFoldDB" id="A0A7W6J3Q4"/>
<dbReference type="InterPro" id="IPR036097">
    <property type="entry name" value="HisK_dim/P_sf"/>
</dbReference>
<dbReference type="InterPro" id="IPR036890">
    <property type="entry name" value="HATPase_C_sf"/>
</dbReference>
<evidence type="ECO:0000256" key="5">
    <source>
        <dbReference type="ARBA" id="ARBA00022777"/>
    </source>
</evidence>
<feature type="domain" description="Response regulatory" evidence="9">
    <location>
        <begin position="484"/>
        <end position="598"/>
    </location>
</feature>
<keyword evidence="4" id="KW-0808">Transferase</keyword>
<gene>
    <name evidence="10" type="ORF">GGR23_000673</name>
</gene>
<dbReference type="InterPro" id="IPR001789">
    <property type="entry name" value="Sig_transdc_resp-reg_receiver"/>
</dbReference>
<evidence type="ECO:0000256" key="2">
    <source>
        <dbReference type="ARBA" id="ARBA00012438"/>
    </source>
</evidence>
<dbReference type="Gene3D" id="3.40.50.2300">
    <property type="match status" value="1"/>
</dbReference>
<dbReference type="GO" id="GO:0005886">
    <property type="term" value="C:plasma membrane"/>
    <property type="evidence" value="ECO:0007669"/>
    <property type="project" value="TreeGrafter"/>
</dbReference>
<protein>
    <recommendedName>
        <fullName evidence="2">histidine kinase</fullName>
        <ecNumber evidence="2">2.7.13.3</ecNumber>
    </recommendedName>
</protein>
<dbReference type="SUPFAM" id="SSF55874">
    <property type="entry name" value="ATPase domain of HSP90 chaperone/DNA topoisomerase II/histidine kinase"/>
    <property type="match status" value="1"/>
</dbReference>
<dbReference type="PANTHER" id="PTHR43047">
    <property type="entry name" value="TWO-COMPONENT HISTIDINE PROTEIN KINASE"/>
    <property type="match status" value="1"/>
</dbReference>
<dbReference type="Gene3D" id="1.10.287.130">
    <property type="match status" value="1"/>
</dbReference>
<organism evidence="10 11">
    <name type="scientific">Gellertiella hungarica</name>
    <dbReference type="NCBI Taxonomy" id="1572859"/>
    <lineage>
        <taxon>Bacteria</taxon>
        <taxon>Pseudomonadati</taxon>
        <taxon>Pseudomonadota</taxon>
        <taxon>Alphaproteobacteria</taxon>
        <taxon>Hyphomicrobiales</taxon>
        <taxon>Rhizobiaceae</taxon>
        <taxon>Gellertiella</taxon>
    </lineage>
</organism>
<evidence type="ECO:0000256" key="3">
    <source>
        <dbReference type="ARBA" id="ARBA00022553"/>
    </source>
</evidence>
<dbReference type="InterPro" id="IPR003661">
    <property type="entry name" value="HisK_dim/P_dom"/>
</dbReference>
<feature type="domain" description="Histidine kinase" evidence="8">
    <location>
        <begin position="240"/>
        <end position="451"/>
    </location>
</feature>
<feature type="transmembrane region" description="Helical" evidence="7">
    <location>
        <begin position="163"/>
        <end position="189"/>
    </location>
</feature>
<dbReference type="GO" id="GO:0000155">
    <property type="term" value="F:phosphorelay sensor kinase activity"/>
    <property type="evidence" value="ECO:0007669"/>
    <property type="project" value="InterPro"/>
</dbReference>
<feature type="modified residue" description="4-aspartylphosphate" evidence="6">
    <location>
        <position position="534"/>
    </location>
</feature>
<feature type="transmembrane region" description="Helical" evidence="7">
    <location>
        <begin position="40"/>
        <end position="58"/>
    </location>
</feature>
<dbReference type="SMART" id="SM00448">
    <property type="entry name" value="REC"/>
    <property type="match status" value="1"/>
</dbReference>
<keyword evidence="7" id="KW-1133">Transmembrane helix</keyword>
<keyword evidence="5 10" id="KW-0418">Kinase</keyword>
<dbReference type="EC" id="2.7.13.3" evidence="2"/>
<evidence type="ECO:0000256" key="6">
    <source>
        <dbReference type="PROSITE-ProRule" id="PRU00169"/>
    </source>
</evidence>
<dbReference type="PANTHER" id="PTHR43047:SF9">
    <property type="entry name" value="HISTIDINE KINASE"/>
    <property type="match status" value="1"/>
</dbReference>
<dbReference type="SMART" id="SM00387">
    <property type="entry name" value="HATPase_c"/>
    <property type="match status" value="1"/>
</dbReference>
<dbReference type="InterPro" id="IPR005467">
    <property type="entry name" value="His_kinase_dom"/>
</dbReference>
<keyword evidence="11" id="KW-1185">Reference proteome</keyword>
<reference evidence="10 11" key="1">
    <citation type="submission" date="2020-08" db="EMBL/GenBank/DDBJ databases">
        <title>Genomic Encyclopedia of Type Strains, Phase IV (KMG-IV): sequencing the most valuable type-strain genomes for metagenomic binning, comparative biology and taxonomic classification.</title>
        <authorList>
            <person name="Goeker M."/>
        </authorList>
    </citation>
    <scope>NUCLEOTIDE SEQUENCE [LARGE SCALE GENOMIC DNA]</scope>
    <source>
        <strain evidence="10 11">DSM 29853</strain>
    </source>
</reference>
<dbReference type="CDD" id="cd00156">
    <property type="entry name" value="REC"/>
    <property type="match status" value="1"/>
</dbReference>
<dbReference type="EMBL" id="JACIEZ010000001">
    <property type="protein sequence ID" value="MBB4063512.1"/>
    <property type="molecule type" value="Genomic_DNA"/>
</dbReference>
<evidence type="ECO:0000313" key="10">
    <source>
        <dbReference type="EMBL" id="MBB4063512.1"/>
    </source>
</evidence>
<proteinExistence type="predicted"/>
<dbReference type="Proteomes" id="UP000528286">
    <property type="component" value="Unassembled WGS sequence"/>
</dbReference>
<keyword evidence="7" id="KW-0812">Transmembrane</keyword>
<evidence type="ECO:0000313" key="11">
    <source>
        <dbReference type="Proteomes" id="UP000528286"/>
    </source>
</evidence>
<dbReference type="SMART" id="SM00388">
    <property type="entry name" value="HisKA"/>
    <property type="match status" value="1"/>
</dbReference>
<dbReference type="PROSITE" id="PS50109">
    <property type="entry name" value="HIS_KIN"/>
    <property type="match status" value="1"/>
</dbReference>
<evidence type="ECO:0000259" key="9">
    <source>
        <dbReference type="PROSITE" id="PS50110"/>
    </source>
</evidence>
<accession>A0A7W6J3Q4</accession>
<dbReference type="GO" id="GO:0009927">
    <property type="term" value="F:histidine phosphotransfer kinase activity"/>
    <property type="evidence" value="ECO:0007669"/>
    <property type="project" value="TreeGrafter"/>
</dbReference>
<feature type="transmembrane region" description="Helical" evidence="7">
    <location>
        <begin position="64"/>
        <end position="84"/>
    </location>
</feature>
<feature type="transmembrane region" description="Helical" evidence="7">
    <location>
        <begin position="131"/>
        <end position="151"/>
    </location>
</feature>
<keyword evidence="7" id="KW-0472">Membrane</keyword>